<keyword evidence="1" id="KW-0732">Signal</keyword>
<evidence type="ECO:0000313" key="2">
    <source>
        <dbReference type="EMBL" id="WOK08301.1"/>
    </source>
</evidence>
<evidence type="ECO:0000256" key="1">
    <source>
        <dbReference type="SAM" id="SignalP"/>
    </source>
</evidence>
<gene>
    <name evidence="2" type="ORF">RT717_06575</name>
</gene>
<keyword evidence="3" id="KW-1185">Reference proteome</keyword>
<organism evidence="2 3">
    <name type="scientific">Imperialibacter roseus</name>
    <dbReference type="NCBI Taxonomy" id="1324217"/>
    <lineage>
        <taxon>Bacteria</taxon>
        <taxon>Pseudomonadati</taxon>
        <taxon>Bacteroidota</taxon>
        <taxon>Cytophagia</taxon>
        <taxon>Cytophagales</taxon>
        <taxon>Flammeovirgaceae</taxon>
        <taxon>Imperialibacter</taxon>
    </lineage>
</organism>
<keyword evidence="2" id="KW-0449">Lipoprotein</keyword>
<name>A0ABZ0IXC2_9BACT</name>
<proteinExistence type="predicted"/>
<feature type="signal peptide" evidence="1">
    <location>
        <begin position="1"/>
        <end position="21"/>
    </location>
</feature>
<evidence type="ECO:0000313" key="3">
    <source>
        <dbReference type="Proteomes" id="UP001302349"/>
    </source>
</evidence>
<protein>
    <submittedName>
        <fullName evidence="2">Lipoprotein</fullName>
    </submittedName>
</protein>
<dbReference type="RefSeq" id="WP_317490947.1">
    <property type="nucleotide sequence ID" value="NZ_CP136051.1"/>
</dbReference>
<feature type="chain" id="PRO_5045308695" evidence="1">
    <location>
        <begin position="22"/>
        <end position="378"/>
    </location>
</feature>
<dbReference type="PROSITE" id="PS51257">
    <property type="entry name" value="PROKAR_LIPOPROTEIN"/>
    <property type="match status" value="1"/>
</dbReference>
<sequence>MKKYYHLFIILGAVAMLSGCASGKKALQKGDYERAVSQAINRLRSNDGQKKAKATLEKAYKYALESHLGNIKKAKASNDIMKWESVARDYQYINFLADEIQRCPGCRAVVPNPARYDAQLTEAKRNAAEVHYNLGVEALKRKEQRTKAIEAHQHFMAAQALAPRFKDVEEKLGEALYYATLRVVVEPIPSPSRMFNIKHEFFVNKINEYLHNTVINQYVRFYTPGEANAEKLDYVHHIITMEFDRFNLGNVYSNKTTTDVSRDSVVIATKDNVKIYGTVKAKLTTNEKAITGNGVLDFKVFDNSLNKVITQEKFPSEYTWSICWASFNGDERALTEEQLKMVNTVEASAPSPQFMFEEFTAPLYDQAISKIRSYYRNF</sequence>
<reference evidence="2 3" key="1">
    <citation type="journal article" date="2023" name="Microbiol. Resour. Announc.">
        <title>Complete Genome Sequence of Imperialibacter roseus strain P4T.</title>
        <authorList>
            <person name="Tizabi D.R."/>
            <person name="Bachvaroff T."/>
            <person name="Hill R.T."/>
        </authorList>
    </citation>
    <scope>NUCLEOTIDE SEQUENCE [LARGE SCALE GENOMIC DNA]</scope>
    <source>
        <strain evidence="2 3">P4T</strain>
    </source>
</reference>
<dbReference type="Proteomes" id="UP001302349">
    <property type="component" value="Chromosome"/>
</dbReference>
<dbReference type="EMBL" id="CP136051">
    <property type="protein sequence ID" value="WOK08301.1"/>
    <property type="molecule type" value="Genomic_DNA"/>
</dbReference>
<accession>A0ABZ0IXC2</accession>